<proteinExistence type="predicted"/>
<accession>A0AA88GK61</accession>
<dbReference type="InterPro" id="IPR023393">
    <property type="entry name" value="START-like_dom_sf"/>
</dbReference>
<dbReference type="Pfam" id="PF01852">
    <property type="entry name" value="START"/>
    <property type="match status" value="1"/>
</dbReference>
<dbReference type="Gene3D" id="1.10.167.10">
    <property type="entry name" value="Regulator of G-protein Signalling 4, domain 2"/>
    <property type="match status" value="1"/>
</dbReference>
<keyword evidence="4" id="KW-1185">Reference proteome</keyword>
<feature type="compositionally biased region" description="Low complexity" evidence="1">
    <location>
        <begin position="53"/>
        <end position="69"/>
    </location>
</feature>
<dbReference type="GO" id="GO:0005737">
    <property type="term" value="C:cytoplasm"/>
    <property type="evidence" value="ECO:0007669"/>
    <property type="project" value="UniProtKB-ARBA"/>
</dbReference>
<dbReference type="SMART" id="SM00315">
    <property type="entry name" value="RGS"/>
    <property type="match status" value="1"/>
</dbReference>
<dbReference type="PANTHER" id="PTHR19308">
    <property type="entry name" value="PHOSPHATIDYLCHOLINE TRANSFER PROTEIN"/>
    <property type="match status" value="1"/>
</dbReference>
<dbReference type="Gene3D" id="3.30.530.20">
    <property type="match status" value="1"/>
</dbReference>
<dbReference type="InterPro" id="IPR016137">
    <property type="entry name" value="RGS"/>
</dbReference>
<name>A0AA88GK61_NAELO</name>
<reference evidence="3 4" key="1">
    <citation type="journal article" date="2018" name="BMC Genomics">
        <title>The genome of Naegleria lovaniensis, the basis for a comparative approach to unravel pathogenicity factors of the human pathogenic amoeba N. fowleri.</title>
        <authorList>
            <person name="Liechti N."/>
            <person name="Schurch N."/>
            <person name="Bruggmann R."/>
            <person name="Wittwer M."/>
        </authorList>
    </citation>
    <scope>NUCLEOTIDE SEQUENCE [LARGE SCALE GENOMIC DNA]</scope>
    <source>
        <strain evidence="3 4">ATCC 30569</strain>
    </source>
</reference>
<evidence type="ECO:0000256" key="1">
    <source>
        <dbReference type="SAM" id="MobiDB-lite"/>
    </source>
</evidence>
<dbReference type="GeneID" id="68100474"/>
<dbReference type="Proteomes" id="UP000816034">
    <property type="component" value="Unassembled WGS sequence"/>
</dbReference>
<dbReference type="PROSITE" id="PS50132">
    <property type="entry name" value="RGS"/>
    <property type="match status" value="1"/>
</dbReference>
<dbReference type="InterPro" id="IPR002913">
    <property type="entry name" value="START_lipid-bd_dom"/>
</dbReference>
<dbReference type="GO" id="GO:0008289">
    <property type="term" value="F:lipid binding"/>
    <property type="evidence" value="ECO:0007669"/>
    <property type="project" value="InterPro"/>
</dbReference>
<feature type="domain" description="RGS" evidence="2">
    <location>
        <begin position="135"/>
        <end position="245"/>
    </location>
</feature>
<dbReference type="CDD" id="cd07440">
    <property type="entry name" value="RGS"/>
    <property type="match status" value="1"/>
</dbReference>
<feature type="compositionally biased region" description="Polar residues" evidence="1">
    <location>
        <begin position="38"/>
        <end position="47"/>
    </location>
</feature>
<dbReference type="RefSeq" id="XP_044546134.1">
    <property type="nucleotide sequence ID" value="XM_044698051.1"/>
</dbReference>
<feature type="region of interest" description="Disordered" evidence="1">
    <location>
        <begin position="1"/>
        <end position="77"/>
    </location>
</feature>
<evidence type="ECO:0000313" key="3">
    <source>
        <dbReference type="EMBL" id="KAG2378872.1"/>
    </source>
</evidence>
<dbReference type="InterPro" id="IPR044926">
    <property type="entry name" value="RGS_subdomain_2"/>
</dbReference>
<dbReference type="SUPFAM" id="SSF55961">
    <property type="entry name" value="Bet v1-like"/>
    <property type="match status" value="1"/>
</dbReference>
<dbReference type="PANTHER" id="PTHR19308:SF14">
    <property type="entry name" value="START DOMAIN-CONTAINING PROTEIN"/>
    <property type="match status" value="1"/>
</dbReference>
<comment type="caution">
    <text evidence="3">The sequence shown here is derived from an EMBL/GenBank/DDBJ whole genome shotgun (WGS) entry which is preliminary data.</text>
</comment>
<organism evidence="3 4">
    <name type="scientific">Naegleria lovaniensis</name>
    <name type="common">Amoeba</name>
    <dbReference type="NCBI Taxonomy" id="51637"/>
    <lineage>
        <taxon>Eukaryota</taxon>
        <taxon>Discoba</taxon>
        <taxon>Heterolobosea</taxon>
        <taxon>Tetramitia</taxon>
        <taxon>Eutetramitia</taxon>
        <taxon>Vahlkampfiidae</taxon>
        <taxon>Naegleria</taxon>
    </lineage>
</organism>
<dbReference type="CDD" id="cd00177">
    <property type="entry name" value="START"/>
    <property type="match status" value="1"/>
</dbReference>
<dbReference type="InterPro" id="IPR051213">
    <property type="entry name" value="START_lipid_transfer"/>
</dbReference>
<dbReference type="AlphaFoldDB" id="A0AA88GK61"/>
<dbReference type="EMBL" id="PYSW02000031">
    <property type="protein sequence ID" value="KAG2378872.1"/>
    <property type="molecule type" value="Genomic_DNA"/>
</dbReference>
<dbReference type="SUPFAM" id="SSF48097">
    <property type="entry name" value="Regulator of G-protein signaling, RGS"/>
    <property type="match status" value="1"/>
</dbReference>
<dbReference type="InterPro" id="IPR036305">
    <property type="entry name" value="RGS_sf"/>
</dbReference>
<sequence>MRLFRKSEPSRESVHDSGLSITSPKSPPSSPGGREVTSPISPYSASTILGPHSGSSSLSVTQASQSSRSMPTTPLGMFPLNGDLSSLSLGEKSNSSKSAPIDEKLLKQVVIDNMKRFTIVFDTFIEKGGDNVESFRDFLKIERNDAPLEFVEIVESFKQVTDATKKYEMAKTMIATYIDDSLTSDKQLNLPNMIQDETLKKFEEECSDSLTPSNLFDRALTEVYISLKTDSFLRYTNSPQFIQHICGHVQKEIPHVIGSTNIEALKKCLVLYFSDIGFRNNRRSRVHSLSMTSSFSLPTTAYSKSASTLFLAADEAVAETMSQSSDDKDEPVFIKERFSEFLKEQEHKFINERFFDLFYDLTAQDDMFDLMVEHEALKCYTSKEKFSSPLLTQDQPDESTDKLGDTGSVSNFGLSELRSDSKSASILNGQAFSKMLNYKFSQKQLKKGASLSETKGLPLLKNVGIVNATSKEVLNAMLDSRYSNILDPNLKDTKFKEYIESKDNTTLRFSEDLSPQLSGDYSVCYHRCTMKMPWPLSKREFLMGTSVRRELNDDGTMSDDYVIVRKSICPKQVPVEKGSVRGLIVGGTLIEQISSNTTRYTSIYFTDFGGKIPKSFRKKIQTSQSTSFHAGLIKVIETRRKSNENDLTADLSLHTTDTLEDYLQKVRLIVSPQQPNK</sequence>
<dbReference type="Pfam" id="PF00615">
    <property type="entry name" value="RGS"/>
    <property type="match status" value="1"/>
</dbReference>
<evidence type="ECO:0000259" key="2">
    <source>
        <dbReference type="PROSITE" id="PS50132"/>
    </source>
</evidence>
<evidence type="ECO:0000313" key="4">
    <source>
        <dbReference type="Proteomes" id="UP000816034"/>
    </source>
</evidence>
<gene>
    <name evidence="3" type="ORF">C9374_008020</name>
</gene>
<feature type="compositionally biased region" description="Basic and acidic residues" evidence="1">
    <location>
        <begin position="1"/>
        <end position="15"/>
    </location>
</feature>
<protein>
    <recommendedName>
        <fullName evidence="2">RGS domain-containing protein</fullName>
    </recommendedName>
</protein>